<dbReference type="RefSeq" id="WP_031578361.1">
    <property type="nucleotide sequence ID" value="NZ_FOXF01000007.1"/>
</dbReference>
<protein>
    <submittedName>
        <fullName evidence="2">PilZ domain-containing protein</fullName>
    </submittedName>
</protein>
<reference evidence="2 3" key="1">
    <citation type="submission" date="2016-10" db="EMBL/GenBank/DDBJ databases">
        <authorList>
            <person name="Varghese N."/>
            <person name="Submissions S."/>
        </authorList>
    </citation>
    <scope>NUCLEOTIDE SEQUENCE [LARGE SCALE GENOMIC DNA]</scope>
    <source>
        <strain evidence="2 3">DSM 1361</strain>
    </source>
</reference>
<proteinExistence type="predicted"/>
<dbReference type="InterPro" id="IPR009875">
    <property type="entry name" value="PilZ_domain"/>
</dbReference>
<dbReference type="GO" id="GO:0035438">
    <property type="term" value="F:cyclic-di-GMP binding"/>
    <property type="evidence" value="ECO:0007669"/>
    <property type="project" value="InterPro"/>
</dbReference>
<dbReference type="AlphaFoldDB" id="A0A662ZFL6"/>
<sequence>MSGNKERRTFIRVELPIECRVILKGSVYDAKCLDLSATGMSLLLKNGSLAVGDSIQVISDDADDMPHIDAQAKVVRVIDPRSCKYGIKFEE</sequence>
<evidence type="ECO:0000313" key="3">
    <source>
        <dbReference type="Proteomes" id="UP000243745"/>
    </source>
</evidence>
<dbReference type="EMBL" id="FOXF01000007">
    <property type="protein sequence ID" value="SFP18098.1"/>
    <property type="molecule type" value="Genomic_DNA"/>
</dbReference>
<evidence type="ECO:0000259" key="1">
    <source>
        <dbReference type="Pfam" id="PF07238"/>
    </source>
</evidence>
<keyword evidence="3" id="KW-1185">Reference proteome</keyword>
<evidence type="ECO:0000313" key="2">
    <source>
        <dbReference type="EMBL" id="SFP18098.1"/>
    </source>
</evidence>
<organism evidence="2 3">
    <name type="scientific">Ruminobacter amylophilus</name>
    <dbReference type="NCBI Taxonomy" id="867"/>
    <lineage>
        <taxon>Bacteria</taxon>
        <taxon>Pseudomonadati</taxon>
        <taxon>Pseudomonadota</taxon>
        <taxon>Gammaproteobacteria</taxon>
        <taxon>Aeromonadales</taxon>
        <taxon>Succinivibrionaceae</taxon>
        <taxon>Ruminobacter</taxon>
    </lineage>
</organism>
<dbReference type="OrthoDB" id="5290589at2"/>
<accession>A0A662ZFL6</accession>
<dbReference type="Pfam" id="PF07238">
    <property type="entry name" value="PilZ"/>
    <property type="match status" value="1"/>
</dbReference>
<feature type="domain" description="PilZ" evidence="1">
    <location>
        <begin position="6"/>
        <end position="90"/>
    </location>
</feature>
<name>A0A662ZFL6_9GAMM</name>
<dbReference type="Proteomes" id="UP000243745">
    <property type="component" value="Unassembled WGS sequence"/>
</dbReference>
<dbReference type="Gene3D" id="2.40.10.220">
    <property type="entry name" value="predicted glycosyltransferase like domains"/>
    <property type="match status" value="1"/>
</dbReference>
<gene>
    <name evidence="2" type="ORF">SAMN02910344_00662</name>
</gene>
<dbReference type="SUPFAM" id="SSF141371">
    <property type="entry name" value="PilZ domain-like"/>
    <property type="match status" value="1"/>
</dbReference>